<dbReference type="Pfam" id="PF00126">
    <property type="entry name" value="HTH_1"/>
    <property type="match status" value="1"/>
</dbReference>
<name>A0A9W6MBT7_9ACTN</name>
<sequence length="296" mass="32120">MAGLEIRELECFLVLTEELHFGRTAERLYLSQGRVSQLLGSLERRIGARLLERTSRRVRLTPSGERFLADLRPAYDGLREAVEQARAAARGVEGVVRVGFTGIAGEELMRLVEVFQNRHPGCEVELAESALADPFGGVRRGEVDAAVVLTPVEEPDLVVGSIFSKEPQTLMVSVRNPLAGRESISAEELGGCRLVGVAGPAPDYWRLAQAPAFTPGGLPVPRGPIVSTLQEGLTAVAADRGSMLLCAQTAWRHGRRDITFVPVTGLPDSALALVWHRDNETARVRALNHVIVTEHA</sequence>
<dbReference type="InterPro" id="IPR005119">
    <property type="entry name" value="LysR_subst-bd"/>
</dbReference>
<dbReference type="Gene3D" id="1.10.10.10">
    <property type="entry name" value="Winged helix-like DNA-binding domain superfamily/Winged helix DNA-binding domain"/>
    <property type="match status" value="1"/>
</dbReference>
<dbReference type="InterPro" id="IPR000847">
    <property type="entry name" value="LysR_HTH_N"/>
</dbReference>
<dbReference type="EMBL" id="BSEV01000002">
    <property type="protein sequence ID" value="GLK08023.1"/>
    <property type="molecule type" value="Genomic_DNA"/>
</dbReference>
<dbReference type="GO" id="GO:0003677">
    <property type="term" value="F:DNA binding"/>
    <property type="evidence" value="ECO:0007669"/>
    <property type="project" value="UniProtKB-KW"/>
</dbReference>
<evidence type="ECO:0000313" key="7">
    <source>
        <dbReference type="Proteomes" id="UP001143474"/>
    </source>
</evidence>
<dbReference type="SUPFAM" id="SSF53850">
    <property type="entry name" value="Periplasmic binding protein-like II"/>
    <property type="match status" value="1"/>
</dbReference>
<protein>
    <submittedName>
        <fullName evidence="6">LysR family transcriptional regulator</fullName>
    </submittedName>
</protein>
<evidence type="ECO:0000313" key="6">
    <source>
        <dbReference type="EMBL" id="GLK08023.1"/>
    </source>
</evidence>
<reference evidence="6" key="1">
    <citation type="journal article" date="2014" name="Int. J. Syst. Evol. Microbiol.">
        <title>Complete genome sequence of Corynebacterium casei LMG S-19264T (=DSM 44701T), isolated from a smear-ripened cheese.</title>
        <authorList>
            <consortium name="US DOE Joint Genome Institute (JGI-PGF)"/>
            <person name="Walter F."/>
            <person name="Albersmeier A."/>
            <person name="Kalinowski J."/>
            <person name="Ruckert C."/>
        </authorList>
    </citation>
    <scope>NUCLEOTIDE SEQUENCE</scope>
    <source>
        <strain evidence="6">VKM Ac-2007</strain>
    </source>
</reference>
<keyword evidence="7" id="KW-1185">Reference proteome</keyword>
<dbReference type="InterPro" id="IPR036390">
    <property type="entry name" value="WH_DNA-bd_sf"/>
</dbReference>
<comment type="caution">
    <text evidence="6">The sequence shown here is derived from an EMBL/GenBank/DDBJ whole genome shotgun (WGS) entry which is preliminary data.</text>
</comment>
<keyword evidence="3" id="KW-0238">DNA-binding</keyword>
<dbReference type="Pfam" id="PF03466">
    <property type="entry name" value="LysR_substrate"/>
    <property type="match status" value="1"/>
</dbReference>
<gene>
    <name evidence="6" type="ORF">GCM10017600_14280</name>
</gene>
<keyword evidence="2" id="KW-0805">Transcription regulation</keyword>
<evidence type="ECO:0000256" key="4">
    <source>
        <dbReference type="ARBA" id="ARBA00023163"/>
    </source>
</evidence>
<evidence type="ECO:0000256" key="1">
    <source>
        <dbReference type="ARBA" id="ARBA00009437"/>
    </source>
</evidence>
<comment type="similarity">
    <text evidence="1">Belongs to the LysR transcriptional regulatory family.</text>
</comment>
<keyword evidence="4" id="KW-0804">Transcription</keyword>
<proteinExistence type="inferred from homology"/>
<feature type="domain" description="HTH lysR-type" evidence="5">
    <location>
        <begin position="4"/>
        <end position="61"/>
    </location>
</feature>
<evidence type="ECO:0000259" key="5">
    <source>
        <dbReference type="PROSITE" id="PS50931"/>
    </source>
</evidence>
<dbReference type="Proteomes" id="UP001143474">
    <property type="component" value="Unassembled WGS sequence"/>
</dbReference>
<dbReference type="AlphaFoldDB" id="A0A9W6MBT7"/>
<accession>A0A9W6MBT7</accession>
<dbReference type="GO" id="GO:0032993">
    <property type="term" value="C:protein-DNA complex"/>
    <property type="evidence" value="ECO:0007669"/>
    <property type="project" value="TreeGrafter"/>
</dbReference>
<dbReference type="PANTHER" id="PTHR30346">
    <property type="entry name" value="TRANSCRIPTIONAL DUAL REGULATOR HCAR-RELATED"/>
    <property type="match status" value="1"/>
</dbReference>
<evidence type="ECO:0000256" key="2">
    <source>
        <dbReference type="ARBA" id="ARBA00023015"/>
    </source>
</evidence>
<evidence type="ECO:0000256" key="3">
    <source>
        <dbReference type="ARBA" id="ARBA00023125"/>
    </source>
</evidence>
<dbReference type="GO" id="GO:0003700">
    <property type="term" value="F:DNA-binding transcription factor activity"/>
    <property type="evidence" value="ECO:0007669"/>
    <property type="project" value="InterPro"/>
</dbReference>
<dbReference type="Gene3D" id="3.40.190.10">
    <property type="entry name" value="Periplasmic binding protein-like II"/>
    <property type="match status" value="2"/>
</dbReference>
<dbReference type="InterPro" id="IPR036388">
    <property type="entry name" value="WH-like_DNA-bd_sf"/>
</dbReference>
<organism evidence="6 7">
    <name type="scientific">Streptosporangium carneum</name>
    <dbReference type="NCBI Taxonomy" id="47481"/>
    <lineage>
        <taxon>Bacteria</taxon>
        <taxon>Bacillati</taxon>
        <taxon>Actinomycetota</taxon>
        <taxon>Actinomycetes</taxon>
        <taxon>Streptosporangiales</taxon>
        <taxon>Streptosporangiaceae</taxon>
        <taxon>Streptosporangium</taxon>
    </lineage>
</organism>
<reference evidence="6" key="2">
    <citation type="submission" date="2023-01" db="EMBL/GenBank/DDBJ databases">
        <authorList>
            <person name="Sun Q."/>
            <person name="Evtushenko L."/>
        </authorList>
    </citation>
    <scope>NUCLEOTIDE SEQUENCE</scope>
    <source>
        <strain evidence="6">VKM Ac-2007</strain>
    </source>
</reference>
<dbReference type="SUPFAM" id="SSF46785">
    <property type="entry name" value="Winged helix' DNA-binding domain"/>
    <property type="match status" value="1"/>
</dbReference>
<dbReference type="RefSeq" id="WP_309298379.1">
    <property type="nucleotide sequence ID" value="NZ_BAAAVD010000040.1"/>
</dbReference>
<dbReference type="PROSITE" id="PS50931">
    <property type="entry name" value="HTH_LYSR"/>
    <property type="match status" value="1"/>
</dbReference>
<dbReference type="PANTHER" id="PTHR30346:SF0">
    <property type="entry name" value="HCA OPERON TRANSCRIPTIONAL ACTIVATOR HCAR"/>
    <property type="match status" value="1"/>
</dbReference>